<keyword evidence="2" id="KW-1185">Reference proteome</keyword>
<protein>
    <submittedName>
        <fullName evidence="1">Uncharacterized protein</fullName>
    </submittedName>
</protein>
<feature type="non-terminal residue" evidence="1">
    <location>
        <position position="384"/>
    </location>
</feature>
<organism evidence="1 2">
    <name type="scientific">Pseudohoeflea coraliihabitans</name>
    <dbReference type="NCBI Taxonomy" id="2860393"/>
    <lineage>
        <taxon>Bacteria</taxon>
        <taxon>Pseudomonadati</taxon>
        <taxon>Pseudomonadota</taxon>
        <taxon>Alphaproteobacteria</taxon>
        <taxon>Hyphomicrobiales</taxon>
        <taxon>Rhizobiaceae</taxon>
        <taxon>Pseudohoeflea</taxon>
    </lineage>
</organism>
<comment type="caution">
    <text evidence="1">The sequence shown here is derived from an EMBL/GenBank/DDBJ whole genome shotgun (WGS) entry which is preliminary data.</text>
</comment>
<proteinExistence type="predicted"/>
<accession>A0ABS6WTF3</accession>
<sequence>MAKNAVTDWSTTAASNTDVGGVDIRGTALPSNMDDGMREIMEQVAKVNAGTDPVADTWTFADPADLTKRLRFDAGSITTATTRVVTMCDADVTFGAYAPTLLNVANEAAFKAAVNLEIGTDVQAYSAVLAGTTASFTTDDETKLDGISTGADVTATALAPAIYAATAKATPVDADTVGITDSAASNALKKVTWANIKATLKTYFDTLYHIAGGTDVPVADGGTGASTAAGARTNLGLAIGTDVQAYDAGLASIAGLTTVAGDILYLTGSDTYAKLAKGTADQVLTMNSGATAPEWADLAASGLQFVETWTYSTNVSTIDFTDLGSYKEILLLFEDLTMTSNTPSVLLSTDNGSTFLTSGYRVIAAESGSTAGTVSSTGILLIEN</sequence>
<name>A0ABS6WTF3_9HYPH</name>
<evidence type="ECO:0000313" key="2">
    <source>
        <dbReference type="Proteomes" id="UP001430804"/>
    </source>
</evidence>
<dbReference type="Proteomes" id="UP001430804">
    <property type="component" value="Unassembled WGS sequence"/>
</dbReference>
<reference evidence="1" key="1">
    <citation type="submission" date="2021-07" db="EMBL/GenBank/DDBJ databases">
        <title>Pseudohoeflea marina sp. nov. a polyhydroxyalcanoate-producing bacterium.</title>
        <authorList>
            <person name="Zheng W."/>
            <person name="Yu S."/>
            <person name="Huang Y."/>
        </authorList>
    </citation>
    <scope>NUCLEOTIDE SEQUENCE</scope>
    <source>
        <strain evidence="1">DP4N28-3</strain>
    </source>
</reference>
<dbReference type="EMBL" id="JAHWQX010000008">
    <property type="protein sequence ID" value="MBW3099238.1"/>
    <property type="molecule type" value="Genomic_DNA"/>
</dbReference>
<evidence type="ECO:0000313" key="1">
    <source>
        <dbReference type="EMBL" id="MBW3099238.1"/>
    </source>
</evidence>
<gene>
    <name evidence="1" type="ORF">KY465_18305</name>
</gene>